<dbReference type="InterPro" id="IPR013785">
    <property type="entry name" value="Aldolase_TIM"/>
</dbReference>
<protein>
    <submittedName>
        <fullName evidence="5">NADH:flavin oxidoreductase</fullName>
    </submittedName>
</protein>
<evidence type="ECO:0000259" key="3">
    <source>
        <dbReference type="Pfam" id="PF00724"/>
    </source>
</evidence>
<evidence type="ECO:0000259" key="4">
    <source>
        <dbReference type="Pfam" id="PF01207"/>
    </source>
</evidence>
<evidence type="ECO:0000313" key="5">
    <source>
        <dbReference type="EMBL" id="TFE36523.1"/>
    </source>
</evidence>
<dbReference type="InterPro" id="IPR035587">
    <property type="entry name" value="DUS-like_FMN-bd"/>
</dbReference>
<feature type="domain" description="NADH:flavin oxidoreductase/NADH oxidase N-terminal" evidence="3">
    <location>
        <begin position="17"/>
        <end position="273"/>
    </location>
</feature>
<dbReference type="CDD" id="cd02803">
    <property type="entry name" value="OYE_like_FMN_family"/>
    <property type="match status" value="1"/>
</dbReference>
<proteinExistence type="predicted"/>
<dbReference type="Gene3D" id="3.20.20.70">
    <property type="entry name" value="Aldolase class I"/>
    <property type="match status" value="1"/>
</dbReference>
<evidence type="ECO:0000313" key="6">
    <source>
        <dbReference type="Proteomes" id="UP000297385"/>
    </source>
</evidence>
<evidence type="ECO:0000256" key="1">
    <source>
        <dbReference type="ARBA" id="ARBA00022630"/>
    </source>
</evidence>
<evidence type="ECO:0000256" key="2">
    <source>
        <dbReference type="ARBA" id="ARBA00023002"/>
    </source>
</evidence>
<name>A0A4Y8MGK3_9BURK</name>
<keyword evidence="2" id="KW-0560">Oxidoreductase</keyword>
<dbReference type="Pfam" id="PF00724">
    <property type="entry name" value="Oxidored_FMN"/>
    <property type="match status" value="1"/>
</dbReference>
<sequence length="431" mass="47157">MEEVRLMMGSSTPERILWDPLRIGRMEVRGRVYKAATSETRATADGYVTDELLEFYAPIADGGTPLIVTGNIGVSQQGHSSGRMMMIDHDDKLPGLRRLVESVKPKGAKLVAQLNHGGRQTIRNEIRNPIVSASSVRDASLGTKPRALTREEIASVVGSFADAAERAREAGFDGIQLHFAHGYLVSQFMTPHTNRRNDEYGGTLRNRIRLPLEILRAVRKRVGDDFPILAKINCTDSLAFRHGATRDDFLTLGKAMEDEGLDAVELSRAHYESVPPMMSGSYAKWTETQIHDGVGRGFSPGRKRLGLALAPLIDAVLTKSAPKGEGYNLPFAMCFKKHLKIPVITNGGFLSKDAMEAAVANGHTDAVSCARAIVANPYLFKQLYESVDDAPACRQCNGCVARVGVHKVDCYEPGVARLRRLLLSGYKPAVD</sequence>
<dbReference type="GO" id="GO:0016491">
    <property type="term" value="F:oxidoreductase activity"/>
    <property type="evidence" value="ECO:0007669"/>
    <property type="project" value="UniProtKB-KW"/>
</dbReference>
<dbReference type="InterPro" id="IPR001155">
    <property type="entry name" value="OxRdtase_FMN_N"/>
</dbReference>
<dbReference type="Pfam" id="PF01207">
    <property type="entry name" value="Dus"/>
    <property type="match status" value="1"/>
</dbReference>
<gene>
    <name evidence="5" type="ORF">E2553_43095</name>
</gene>
<dbReference type="SUPFAM" id="SSF51395">
    <property type="entry name" value="FMN-linked oxidoreductases"/>
    <property type="match status" value="1"/>
</dbReference>
<dbReference type="EMBL" id="SNVI01000008">
    <property type="protein sequence ID" value="TFE36523.1"/>
    <property type="molecule type" value="Genomic_DNA"/>
</dbReference>
<reference evidence="5 6" key="1">
    <citation type="submission" date="2019-03" db="EMBL/GenBank/DDBJ databases">
        <title>Complete Genome Sequence of Paraburkholderia dipogonis ICMP 19430T, a Nitrogen-fixing Symbiont of the South African Invasive Legume Dipogon lignosus in New Zealand.</title>
        <authorList>
            <person name="De Meyer S.E."/>
        </authorList>
    </citation>
    <scope>NUCLEOTIDE SEQUENCE [LARGE SCALE GENOMIC DNA]</scope>
    <source>
        <strain evidence="5 6">ICMP 19430</strain>
    </source>
</reference>
<dbReference type="Proteomes" id="UP000297385">
    <property type="component" value="Unassembled WGS sequence"/>
</dbReference>
<dbReference type="AlphaFoldDB" id="A0A4Y8MGK3"/>
<accession>A0A4Y8MGK3</accession>
<dbReference type="PANTHER" id="PTHR43656:SF2">
    <property type="entry name" value="BINDING OXIDOREDUCTASE, PUTATIVE (AFU_ORTHOLOGUE AFUA_2G08260)-RELATED"/>
    <property type="match status" value="1"/>
</dbReference>
<keyword evidence="1" id="KW-0285">Flavoprotein</keyword>
<dbReference type="PANTHER" id="PTHR43656">
    <property type="entry name" value="BINDING OXIDOREDUCTASE, PUTATIVE (AFU_ORTHOLOGUE AFUA_2G08260)-RELATED"/>
    <property type="match status" value="1"/>
</dbReference>
<dbReference type="InterPro" id="IPR051799">
    <property type="entry name" value="NADH_flavin_oxidoreductase"/>
</dbReference>
<dbReference type="GO" id="GO:0010181">
    <property type="term" value="F:FMN binding"/>
    <property type="evidence" value="ECO:0007669"/>
    <property type="project" value="InterPro"/>
</dbReference>
<comment type="caution">
    <text evidence="5">The sequence shown here is derived from an EMBL/GenBank/DDBJ whole genome shotgun (WGS) entry which is preliminary data.</text>
</comment>
<feature type="domain" description="DUS-like FMN-binding" evidence="4">
    <location>
        <begin position="336"/>
        <end position="391"/>
    </location>
</feature>
<organism evidence="5 6">
    <name type="scientific">Paraburkholderia dipogonis</name>
    <dbReference type="NCBI Taxonomy" id="1211383"/>
    <lineage>
        <taxon>Bacteria</taxon>
        <taxon>Pseudomonadati</taxon>
        <taxon>Pseudomonadota</taxon>
        <taxon>Betaproteobacteria</taxon>
        <taxon>Burkholderiales</taxon>
        <taxon>Burkholderiaceae</taxon>
        <taxon>Paraburkholderia</taxon>
    </lineage>
</organism>